<evidence type="ECO:0000313" key="3">
    <source>
        <dbReference type="EMBL" id="KAL3771854.1"/>
    </source>
</evidence>
<evidence type="ECO:0000313" key="4">
    <source>
        <dbReference type="Proteomes" id="UP001530293"/>
    </source>
</evidence>
<feature type="chain" id="PRO_5044881660" evidence="2">
    <location>
        <begin position="23"/>
        <end position="537"/>
    </location>
</feature>
<gene>
    <name evidence="3" type="ORF">ACHAWU_004413</name>
</gene>
<organism evidence="3 4">
    <name type="scientific">Discostella pseudostelligera</name>
    <dbReference type="NCBI Taxonomy" id="259834"/>
    <lineage>
        <taxon>Eukaryota</taxon>
        <taxon>Sar</taxon>
        <taxon>Stramenopiles</taxon>
        <taxon>Ochrophyta</taxon>
        <taxon>Bacillariophyta</taxon>
        <taxon>Coscinodiscophyceae</taxon>
        <taxon>Thalassiosirophycidae</taxon>
        <taxon>Stephanodiscales</taxon>
        <taxon>Stephanodiscaceae</taxon>
        <taxon>Discostella</taxon>
    </lineage>
</organism>
<dbReference type="AlphaFoldDB" id="A0ABD3N8A3"/>
<accession>A0ABD3N8A3</accession>
<feature type="region of interest" description="Disordered" evidence="1">
    <location>
        <begin position="467"/>
        <end position="497"/>
    </location>
</feature>
<proteinExistence type="predicted"/>
<feature type="signal peptide" evidence="2">
    <location>
        <begin position="1"/>
        <end position="22"/>
    </location>
</feature>
<keyword evidence="4" id="KW-1185">Reference proteome</keyword>
<comment type="caution">
    <text evidence="3">The sequence shown here is derived from an EMBL/GenBank/DDBJ whole genome shotgun (WGS) entry which is preliminary data.</text>
</comment>
<dbReference type="EMBL" id="JALLBG020000020">
    <property type="protein sequence ID" value="KAL3771854.1"/>
    <property type="molecule type" value="Genomic_DNA"/>
</dbReference>
<feature type="region of interest" description="Disordered" evidence="1">
    <location>
        <begin position="379"/>
        <end position="426"/>
    </location>
</feature>
<keyword evidence="2" id="KW-0732">Signal</keyword>
<evidence type="ECO:0000256" key="2">
    <source>
        <dbReference type="SAM" id="SignalP"/>
    </source>
</evidence>
<sequence length="537" mass="54184">MKLHNIVEILALLSTGVTVIDAECLFCINATIVDPTIEVGGGETCASLSEAAATIEADEFLCTDVALTAQGVCCPSFNMTTVDEGSMINPDFNGTMEGNATVTTPCSVCADGLTVSDNTQIPYPEANGATCAQTVAFAQSVEKSSDLCTTMKNAESICCPEPSANPCAVCADGITVDGTTPIFDGAVKTCADVIIDALTFDESSETCAQMKSAEVNCCPESVVNATTIAPSSAVNETESVAPTITPSLNATAAGTNETVANITTICEVCPDGITADESIVIGEGKTCGNLIADAALTDANDVGCSMMQDAQLTCCPTPADDPCAVCPDGITVEETTEITAVKTCADLLVDALNTENESDICSGMKEIAEPICCPEVTNTTAPSSATNTSSVAPSAASAGDEDATLSPSSTSAPTPANTEEVEVTESTLAPATTVAPSALESSTASSSLPTIVFVSSTETTIPTVLGATEDEEADVRTASPTSLAPSTASGVEPTDKEPLAFENPGTGGEVASSGSSRRVGFFAAGCAMIVGSFAALF</sequence>
<feature type="compositionally biased region" description="Low complexity" evidence="1">
    <location>
        <begin position="379"/>
        <end position="416"/>
    </location>
</feature>
<reference evidence="3 4" key="1">
    <citation type="submission" date="2024-10" db="EMBL/GenBank/DDBJ databases">
        <title>Updated reference genomes for cyclostephanoid diatoms.</title>
        <authorList>
            <person name="Roberts W.R."/>
            <person name="Alverson A.J."/>
        </authorList>
    </citation>
    <scope>NUCLEOTIDE SEQUENCE [LARGE SCALE GENOMIC DNA]</scope>
    <source>
        <strain evidence="3 4">AJA232-27</strain>
    </source>
</reference>
<feature type="compositionally biased region" description="Low complexity" evidence="1">
    <location>
        <begin position="477"/>
        <end position="489"/>
    </location>
</feature>
<evidence type="ECO:0000256" key="1">
    <source>
        <dbReference type="SAM" id="MobiDB-lite"/>
    </source>
</evidence>
<dbReference type="Proteomes" id="UP001530293">
    <property type="component" value="Unassembled WGS sequence"/>
</dbReference>
<protein>
    <submittedName>
        <fullName evidence="3">Uncharacterized protein</fullName>
    </submittedName>
</protein>
<name>A0ABD3N8A3_9STRA</name>